<dbReference type="InterPro" id="IPR045621">
    <property type="entry name" value="BPD_transp_1_N"/>
</dbReference>
<dbReference type="GO" id="GO:0005886">
    <property type="term" value="C:plasma membrane"/>
    <property type="evidence" value="ECO:0007669"/>
    <property type="project" value="UniProtKB-SubCell"/>
</dbReference>
<evidence type="ECO:0000256" key="7">
    <source>
        <dbReference type="RuleBase" id="RU363032"/>
    </source>
</evidence>
<evidence type="ECO:0000256" key="3">
    <source>
        <dbReference type="ARBA" id="ARBA00022475"/>
    </source>
</evidence>
<dbReference type="AlphaFoldDB" id="A0A1C6SCF2"/>
<dbReference type="Pfam" id="PF19300">
    <property type="entry name" value="BPD_transp_1_N"/>
    <property type="match status" value="1"/>
</dbReference>
<dbReference type="PANTHER" id="PTHR43163">
    <property type="entry name" value="DIPEPTIDE TRANSPORT SYSTEM PERMEASE PROTEIN DPPB-RELATED"/>
    <property type="match status" value="1"/>
</dbReference>
<evidence type="ECO:0000313" key="9">
    <source>
        <dbReference type="EMBL" id="SCL26963.1"/>
    </source>
</evidence>
<evidence type="ECO:0000256" key="6">
    <source>
        <dbReference type="ARBA" id="ARBA00023136"/>
    </source>
</evidence>
<accession>A0A1C6SCF2</accession>
<evidence type="ECO:0000313" key="10">
    <source>
        <dbReference type="Proteomes" id="UP000198959"/>
    </source>
</evidence>
<keyword evidence="5" id="KW-1133">Transmembrane helix</keyword>
<comment type="similarity">
    <text evidence="7">Belongs to the binding-protein-dependent transport system permease family.</text>
</comment>
<dbReference type="RefSeq" id="WP_176738397.1">
    <property type="nucleotide sequence ID" value="NZ_FMHW01000002.1"/>
</dbReference>
<organism evidence="9 10">
    <name type="scientific">Micromonospora pallida</name>
    <dbReference type="NCBI Taxonomy" id="145854"/>
    <lineage>
        <taxon>Bacteria</taxon>
        <taxon>Bacillati</taxon>
        <taxon>Actinomycetota</taxon>
        <taxon>Actinomycetes</taxon>
        <taxon>Micromonosporales</taxon>
        <taxon>Micromonosporaceae</taxon>
        <taxon>Micromonospora</taxon>
    </lineage>
</organism>
<dbReference type="InterPro" id="IPR035906">
    <property type="entry name" value="MetI-like_sf"/>
</dbReference>
<feature type="domain" description="ABC transmembrane type-1" evidence="8">
    <location>
        <begin position="100"/>
        <end position="301"/>
    </location>
</feature>
<dbReference type="Proteomes" id="UP000198959">
    <property type="component" value="Unassembled WGS sequence"/>
</dbReference>
<dbReference type="STRING" id="145854.GA0074692_2264"/>
<dbReference type="CDD" id="cd06261">
    <property type="entry name" value="TM_PBP2"/>
    <property type="match status" value="1"/>
</dbReference>
<dbReference type="GO" id="GO:0055085">
    <property type="term" value="P:transmembrane transport"/>
    <property type="evidence" value="ECO:0007669"/>
    <property type="project" value="InterPro"/>
</dbReference>
<dbReference type="InterPro" id="IPR000515">
    <property type="entry name" value="MetI-like"/>
</dbReference>
<dbReference type="Pfam" id="PF00528">
    <property type="entry name" value="BPD_transp_1"/>
    <property type="match status" value="1"/>
</dbReference>
<dbReference type="Gene3D" id="1.10.3720.10">
    <property type="entry name" value="MetI-like"/>
    <property type="match status" value="1"/>
</dbReference>
<dbReference type="SUPFAM" id="SSF161098">
    <property type="entry name" value="MetI-like"/>
    <property type="match status" value="1"/>
</dbReference>
<keyword evidence="10" id="KW-1185">Reference proteome</keyword>
<dbReference type="PROSITE" id="PS50928">
    <property type="entry name" value="ABC_TM1"/>
    <property type="match status" value="1"/>
</dbReference>
<sequence length="317" mass="33252">MARYLGLRLLQGVFVLWTAFTVSFVVLYLLPGDPIMIMAAGGGELGSQDPAQLAALRQQYGFDQPVHVQYLEALGRALRGDFGTSIQTGAEVSDMVAAAIGQTVQLGLLALAIALLLGVGIALGSVYVRSRALRQVLLSLPSVGVSMPTFWIGLLLVQFVSFRWGLLPAIGNDGFASLVMPAVTLAIPTAAVIAQLLAKSLRGTLAEPYVGAVRARGLGRGRVLLTHALRNATIPTLTMVGMIVGNLVAGTAVVETVFSREGVGRLTFQAVDAQDIPVVQALVVLSAVLFVLVTLTVDVVYPLVDPRIVAGVGGRDD</sequence>
<dbReference type="PANTHER" id="PTHR43163:SF6">
    <property type="entry name" value="DIPEPTIDE TRANSPORT SYSTEM PERMEASE PROTEIN DPPB-RELATED"/>
    <property type="match status" value="1"/>
</dbReference>
<keyword evidence="6" id="KW-0472">Membrane</keyword>
<evidence type="ECO:0000256" key="4">
    <source>
        <dbReference type="ARBA" id="ARBA00022692"/>
    </source>
</evidence>
<keyword evidence="4" id="KW-0812">Transmembrane</keyword>
<evidence type="ECO:0000256" key="1">
    <source>
        <dbReference type="ARBA" id="ARBA00004651"/>
    </source>
</evidence>
<keyword evidence="2 7" id="KW-0813">Transport</keyword>
<gene>
    <name evidence="9" type="ORF">GA0074692_2264</name>
</gene>
<name>A0A1C6SCF2_9ACTN</name>
<evidence type="ECO:0000256" key="5">
    <source>
        <dbReference type="ARBA" id="ARBA00022989"/>
    </source>
</evidence>
<evidence type="ECO:0000256" key="2">
    <source>
        <dbReference type="ARBA" id="ARBA00022448"/>
    </source>
</evidence>
<keyword evidence="3" id="KW-1003">Cell membrane</keyword>
<comment type="subcellular location">
    <subcellularLocation>
        <location evidence="1 7">Cell membrane</location>
        <topology evidence="1 7">Multi-pass membrane protein</topology>
    </subcellularLocation>
</comment>
<proteinExistence type="inferred from homology"/>
<protein>
    <submittedName>
        <fullName evidence="9">Peptide/nickel transport system permease protein</fullName>
    </submittedName>
</protein>
<reference evidence="10" key="1">
    <citation type="submission" date="2016-06" db="EMBL/GenBank/DDBJ databases">
        <authorList>
            <person name="Varghese N."/>
            <person name="Submissions Spin"/>
        </authorList>
    </citation>
    <scope>NUCLEOTIDE SEQUENCE [LARGE SCALE GENOMIC DNA]</scope>
    <source>
        <strain evidence="10">DSM 43817</strain>
    </source>
</reference>
<evidence type="ECO:0000259" key="8">
    <source>
        <dbReference type="PROSITE" id="PS50928"/>
    </source>
</evidence>
<dbReference type="EMBL" id="FMHW01000002">
    <property type="protein sequence ID" value="SCL26963.1"/>
    <property type="molecule type" value="Genomic_DNA"/>
</dbReference>